<dbReference type="HAMAP" id="MF_00245">
    <property type="entry name" value="UPF0122"/>
    <property type="match status" value="1"/>
</dbReference>
<dbReference type="Gene3D" id="1.10.10.10">
    <property type="entry name" value="Winged helix-like DNA-binding domain superfamily/Winged helix DNA-binding domain"/>
    <property type="match status" value="1"/>
</dbReference>
<dbReference type="InterPro" id="IPR036388">
    <property type="entry name" value="WH-like_DNA-bd_sf"/>
</dbReference>
<evidence type="ECO:0000256" key="2">
    <source>
        <dbReference type="ARBA" id="ARBA00024764"/>
    </source>
</evidence>
<dbReference type="PANTHER" id="PTHR40083:SF1">
    <property type="entry name" value="UPF0122 PROTEIN YLXM"/>
    <property type="match status" value="1"/>
</dbReference>
<reference evidence="6" key="1">
    <citation type="journal article" date="2019" name="Int. J. Syst. Evol. Microbiol.">
        <title>The Global Catalogue of Microorganisms (GCM) 10K type strain sequencing project: providing services to taxonomists for standard genome sequencing and annotation.</title>
        <authorList>
            <consortium name="The Broad Institute Genomics Platform"/>
            <consortium name="The Broad Institute Genome Sequencing Center for Infectious Disease"/>
            <person name="Wu L."/>
            <person name="Ma J."/>
        </authorList>
    </citation>
    <scope>NUCLEOTIDE SEQUENCE [LARGE SCALE GENOMIC DNA]</scope>
    <source>
        <strain evidence="6">CCM 8749</strain>
    </source>
</reference>
<gene>
    <name evidence="5" type="ORF">ACFPXP_07545</name>
</gene>
<comment type="similarity">
    <text evidence="1 3">Belongs to the UPF0122 family.</text>
</comment>
<comment type="function">
    <text evidence="2 3">Might take part in the signal recognition particle (SRP) pathway. This is inferred from the conservation of its genetic proximity to ftsY/ffh. May be a regulatory protein.</text>
</comment>
<dbReference type="NCBIfam" id="NF001072">
    <property type="entry name" value="PRK00118.2-2"/>
    <property type="match status" value="1"/>
</dbReference>
<comment type="caution">
    <text evidence="5">The sequence shown here is derived from an EMBL/GenBank/DDBJ whole genome shotgun (WGS) entry which is preliminary data.</text>
</comment>
<organism evidence="5 6">
    <name type="scientific">Marinicrinis lubricantis</name>
    <dbReference type="NCBI Taxonomy" id="2086470"/>
    <lineage>
        <taxon>Bacteria</taxon>
        <taxon>Bacillati</taxon>
        <taxon>Bacillota</taxon>
        <taxon>Bacilli</taxon>
        <taxon>Bacillales</taxon>
        <taxon>Paenibacillaceae</taxon>
    </lineage>
</organism>
<protein>
    <recommendedName>
        <fullName evidence="3">UPF0122 protein ACFPXP_07545</fullName>
    </recommendedName>
</protein>
<proteinExistence type="inferred from homology"/>
<dbReference type="SUPFAM" id="SSF88659">
    <property type="entry name" value="Sigma3 and sigma4 domains of RNA polymerase sigma factors"/>
    <property type="match status" value="1"/>
</dbReference>
<evidence type="ECO:0000313" key="6">
    <source>
        <dbReference type="Proteomes" id="UP001596250"/>
    </source>
</evidence>
<name>A0ABW1IMI8_9BACL</name>
<dbReference type="NCBIfam" id="NF045758">
    <property type="entry name" value="YlxM"/>
    <property type="match status" value="1"/>
</dbReference>
<evidence type="ECO:0000313" key="5">
    <source>
        <dbReference type="EMBL" id="MFC5986287.1"/>
    </source>
</evidence>
<evidence type="ECO:0000256" key="3">
    <source>
        <dbReference type="HAMAP-Rule" id="MF_00245"/>
    </source>
</evidence>
<keyword evidence="5" id="KW-0238">DNA-binding</keyword>
<feature type="coiled-coil region" evidence="4">
    <location>
        <begin position="50"/>
        <end position="77"/>
    </location>
</feature>
<dbReference type="PANTHER" id="PTHR40083">
    <property type="entry name" value="UPF0122 PROTEIN CBO2450/CLC_2298"/>
    <property type="match status" value="1"/>
</dbReference>
<evidence type="ECO:0000256" key="1">
    <source>
        <dbReference type="ARBA" id="ARBA00008720"/>
    </source>
</evidence>
<dbReference type="InterPro" id="IPR013324">
    <property type="entry name" value="RNA_pol_sigma_r3/r4-like"/>
</dbReference>
<dbReference type="GO" id="GO:0003677">
    <property type="term" value="F:DNA binding"/>
    <property type="evidence" value="ECO:0007669"/>
    <property type="project" value="UniProtKB-KW"/>
</dbReference>
<dbReference type="InterPro" id="IPR054831">
    <property type="entry name" value="UPF0122_fam_protein"/>
</dbReference>
<keyword evidence="4" id="KW-0175">Coiled coil</keyword>
<dbReference type="Pfam" id="PF04297">
    <property type="entry name" value="UPF0122"/>
    <property type="match status" value="1"/>
</dbReference>
<dbReference type="Proteomes" id="UP001596250">
    <property type="component" value="Unassembled WGS sequence"/>
</dbReference>
<evidence type="ECO:0000256" key="4">
    <source>
        <dbReference type="SAM" id="Coils"/>
    </source>
</evidence>
<dbReference type="RefSeq" id="WP_379893617.1">
    <property type="nucleotide sequence ID" value="NZ_CBCSCT010000001.1"/>
</dbReference>
<accession>A0ABW1IMI8</accession>
<sequence length="112" mass="13310">MEVLEKVIRINLLMDFYEPLLTEKQRSVLRYYYVDNFSLSEIADLVSTSRQAVNDHLKRAEQTLEDYETKLNLVRKHESRVQLLEQLREAVSSGEPDHADMIQWLEQLEELD</sequence>
<dbReference type="EMBL" id="JBHSQV010000036">
    <property type="protein sequence ID" value="MFC5986287.1"/>
    <property type="molecule type" value="Genomic_DNA"/>
</dbReference>
<dbReference type="InterPro" id="IPR007394">
    <property type="entry name" value="UPF0122"/>
</dbReference>
<keyword evidence="6" id="KW-1185">Reference proteome</keyword>